<dbReference type="InterPro" id="IPR004045">
    <property type="entry name" value="Glutathione_S-Trfase_N"/>
</dbReference>
<dbReference type="SFLD" id="SFLDS00019">
    <property type="entry name" value="Glutathione_Transferase_(cytos"/>
    <property type="match status" value="1"/>
</dbReference>
<comment type="similarity">
    <text evidence="1 2">Belongs to the GST superfamily.</text>
</comment>
<dbReference type="GO" id="GO:0016740">
    <property type="term" value="F:transferase activity"/>
    <property type="evidence" value="ECO:0007669"/>
    <property type="project" value="UniProtKB-KW"/>
</dbReference>
<dbReference type="PROSITE" id="PS50405">
    <property type="entry name" value="GST_CTER"/>
    <property type="match status" value="1"/>
</dbReference>
<dbReference type="PROSITE" id="PS50404">
    <property type="entry name" value="GST_NTER"/>
    <property type="match status" value="1"/>
</dbReference>
<comment type="caution">
    <text evidence="5">The sequence shown here is derived from an EMBL/GenBank/DDBJ whole genome shotgun (WGS) entry which is preliminary data.</text>
</comment>
<evidence type="ECO:0000256" key="1">
    <source>
        <dbReference type="ARBA" id="ARBA00007409"/>
    </source>
</evidence>
<feature type="domain" description="GST C-terminal" evidence="4">
    <location>
        <begin position="96"/>
        <end position="222"/>
    </location>
</feature>
<dbReference type="Gene3D" id="3.40.30.10">
    <property type="entry name" value="Glutaredoxin"/>
    <property type="match status" value="1"/>
</dbReference>
<dbReference type="KEGG" id="pchm:VFPPC_14062"/>
<organism evidence="5 6">
    <name type="scientific">Pochonia chlamydosporia 170</name>
    <dbReference type="NCBI Taxonomy" id="1380566"/>
    <lineage>
        <taxon>Eukaryota</taxon>
        <taxon>Fungi</taxon>
        <taxon>Dikarya</taxon>
        <taxon>Ascomycota</taxon>
        <taxon>Pezizomycotina</taxon>
        <taxon>Sordariomycetes</taxon>
        <taxon>Hypocreomycetidae</taxon>
        <taxon>Hypocreales</taxon>
        <taxon>Clavicipitaceae</taxon>
        <taxon>Pochonia</taxon>
    </lineage>
</organism>
<dbReference type="STRING" id="1380566.A0A179FIR4"/>
<dbReference type="SFLD" id="SFLDG00358">
    <property type="entry name" value="Main_(cytGST)"/>
    <property type="match status" value="1"/>
</dbReference>
<keyword evidence="6" id="KW-1185">Reference proteome</keyword>
<name>A0A179FIR4_METCM</name>
<evidence type="ECO:0000259" key="3">
    <source>
        <dbReference type="PROSITE" id="PS50404"/>
    </source>
</evidence>
<feature type="domain" description="GST N-terminal" evidence="3">
    <location>
        <begin position="3"/>
        <end position="91"/>
    </location>
</feature>
<dbReference type="CDD" id="cd03057">
    <property type="entry name" value="GST_N_Beta"/>
    <property type="match status" value="1"/>
</dbReference>
<dbReference type="InterPro" id="IPR004046">
    <property type="entry name" value="GST_C"/>
</dbReference>
<dbReference type="EMBL" id="LSBJ02000005">
    <property type="protein sequence ID" value="OAQ65404.1"/>
    <property type="molecule type" value="Genomic_DNA"/>
</dbReference>
<dbReference type="Pfam" id="PF02798">
    <property type="entry name" value="GST_N"/>
    <property type="match status" value="1"/>
</dbReference>
<dbReference type="CDD" id="cd03188">
    <property type="entry name" value="GST_C_Beta"/>
    <property type="match status" value="1"/>
</dbReference>
<dbReference type="AlphaFoldDB" id="A0A179FIR4"/>
<dbReference type="SUPFAM" id="SSF47616">
    <property type="entry name" value="GST C-terminal domain-like"/>
    <property type="match status" value="1"/>
</dbReference>
<dbReference type="Pfam" id="PF00043">
    <property type="entry name" value="GST_C"/>
    <property type="match status" value="1"/>
</dbReference>
<dbReference type="InterPro" id="IPR010987">
    <property type="entry name" value="Glutathione-S-Trfase_C-like"/>
</dbReference>
<gene>
    <name evidence="5" type="ORF">VFPPC_14062</name>
</gene>
<evidence type="ECO:0000259" key="4">
    <source>
        <dbReference type="PROSITE" id="PS50405"/>
    </source>
</evidence>
<dbReference type="InterPro" id="IPR040079">
    <property type="entry name" value="Glutathione_S-Trfase"/>
</dbReference>
<dbReference type="PANTHER" id="PTHR44051:SF8">
    <property type="entry name" value="GLUTATHIONE S-TRANSFERASE GSTA"/>
    <property type="match status" value="1"/>
</dbReference>
<evidence type="ECO:0000313" key="5">
    <source>
        <dbReference type="EMBL" id="OAQ65404.1"/>
    </source>
</evidence>
<dbReference type="Gene3D" id="1.20.1050.10">
    <property type="match status" value="1"/>
</dbReference>
<dbReference type="PANTHER" id="PTHR44051">
    <property type="entry name" value="GLUTATHIONE S-TRANSFERASE-RELATED"/>
    <property type="match status" value="1"/>
</dbReference>
<dbReference type="Proteomes" id="UP000078397">
    <property type="component" value="Unassembled WGS sequence"/>
</dbReference>
<proteinExistence type="inferred from homology"/>
<reference evidence="5 6" key="1">
    <citation type="journal article" date="2016" name="PLoS Pathog.">
        <title>Biosynthesis of antibiotic leucinostatins in bio-control fungus Purpureocillium lilacinum and their inhibition on phytophthora revealed by genome mining.</title>
        <authorList>
            <person name="Wang G."/>
            <person name="Liu Z."/>
            <person name="Lin R."/>
            <person name="Li E."/>
            <person name="Mao Z."/>
            <person name="Ling J."/>
            <person name="Yang Y."/>
            <person name="Yin W.B."/>
            <person name="Xie B."/>
        </authorList>
    </citation>
    <scope>NUCLEOTIDE SEQUENCE [LARGE SCALE GENOMIC DNA]</scope>
    <source>
        <strain evidence="5">170</strain>
    </source>
</reference>
<evidence type="ECO:0000313" key="6">
    <source>
        <dbReference type="Proteomes" id="UP000078397"/>
    </source>
</evidence>
<protein>
    <submittedName>
        <fullName evidence="5">Glutathione s-transferase</fullName>
    </submittedName>
</protein>
<evidence type="ECO:0000256" key="2">
    <source>
        <dbReference type="RuleBase" id="RU003494"/>
    </source>
</evidence>
<dbReference type="OrthoDB" id="2309723at2759"/>
<dbReference type="GeneID" id="28855827"/>
<sequence length="226" mass="25407">MSVPSITLYRANGACSFVPHAVLKELAISFQDVVMKWGANGLEAADGSVTSEEYRKIHHFGYVPALRVNDTIITEMPAILTYISSLAPDRKLLGQNDLERAKAAEWMAFLSGSLHGMGYGRVFRPGRFSDDEAQFPTIKQQGKQFVADCYKRIDGLLQGKTFAVGEQDTVVDFNLVIFWYWGLGNGFSMREDYPNYGELVRRMETKESVREVAKLEGKKLSFESQL</sequence>
<dbReference type="InterPro" id="IPR036249">
    <property type="entry name" value="Thioredoxin-like_sf"/>
</dbReference>
<dbReference type="SUPFAM" id="SSF52833">
    <property type="entry name" value="Thioredoxin-like"/>
    <property type="match status" value="1"/>
</dbReference>
<dbReference type="RefSeq" id="XP_018142718.1">
    <property type="nucleotide sequence ID" value="XM_018291833.1"/>
</dbReference>
<accession>A0A179FIR4</accession>
<dbReference type="InterPro" id="IPR036282">
    <property type="entry name" value="Glutathione-S-Trfase_C_sf"/>
</dbReference>